<dbReference type="Proteomes" id="UP000295547">
    <property type="component" value="Unassembled WGS sequence"/>
</dbReference>
<accession>A0A4R3QYA6</accession>
<gene>
    <name evidence="1" type="ORF">EV130_104206</name>
</gene>
<sequence length="81" mass="8797">MAATTASWIVDIGRPCFQAFSAAVAITAWRSRTSILFQHLANLSMTAFISFPQTLAGLRLLHHDNFTKTKARFAPGLSSAS</sequence>
<name>A0A4R3QYA6_9HYPH</name>
<evidence type="ECO:0000313" key="1">
    <source>
        <dbReference type="EMBL" id="TCU26594.1"/>
    </source>
</evidence>
<dbReference type="EMBL" id="SMBJ01000004">
    <property type="protein sequence ID" value="TCU26594.1"/>
    <property type="molecule type" value="Genomic_DNA"/>
</dbReference>
<keyword evidence="2" id="KW-1185">Reference proteome</keyword>
<proteinExistence type="predicted"/>
<evidence type="ECO:0000313" key="2">
    <source>
        <dbReference type="Proteomes" id="UP000295547"/>
    </source>
</evidence>
<dbReference type="AlphaFoldDB" id="A0A4R3QYA6"/>
<comment type="caution">
    <text evidence="1">The sequence shown here is derived from an EMBL/GenBank/DDBJ whole genome shotgun (WGS) entry which is preliminary data.</text>
</comment>
<protein>
    <submittedName>
        <fullName evidence="1">Uncharacterized protein</fullName>
    </submittedName>
</protein>
<organism evidence="1 2">
    <name type="scientific">Rhizobium azibense</name>
    <dbReference type="NCBI Taxonomy" id="1136135"/>
    <lineage>
        <taxon>Bacteria</taxon>
        <taxon>Pseudomonadati</taxon>
        <taxon>Pseudomonadota</taxon>
        <taxon>Alphaproteobacteria</taxon>
        <taxon>Hyphomicrobiales</taxon>
        <taxon>Rhizobiaceae</taxon>
        <taxon>Rhizobium/Agrobacterium group</taxon>
        <taxon>Rhizobium</taxon>
    </lineage>
</organism>
<reference evidence="1 2" key="1">
    <citation type="submission" date="2019-03" db="EMBL/GenBank/DDBJ databases">
        <title>Genomic Encyclopedia of Type Strains, Phase IV (KMG-V): Genome sequencing to study the core and pangenomes of soil and plant-associated prokaryotes.</title>
        <authorList>
            <person name="Whitman W."/>
        </authorList>
    </citation>
    <scope>NUCLEOTIDE SEQUENCE [LARGE SCALE GENOMIC DNA]</scope>
    <source>
        <strain evidence="1 2">Gr42</strain>
    </source>
</reference>